<dbReference type="STRING" id="150033.RV14_GL001417"/>
<name>A0A1L8WR88_9ENTE</name>
<reference evidence="1 2" key="1">
    <citation type="submission" date="2014-12" db="EMBL/GenBank/DDBJ databases">
        <title>Draft genome sequences of 29 type strains of Enterococci.</title>
        <authorList>
            <person name="Zhong Z."/>
            <person name="Sun Z."/>
            <person name="Liu W."/>
            <person name="Zhang W."/>
            <person name="Zhang H."/>
        </authorList>
    </citation>
    <scope>NUCLEOTIDE SEQUENCE [LARGE SCALE GENOMIC DNA]</scope>
    <source>
        <strain evidence="1 2">DSM 15687</strain>
    </source>
</reference>
<dbReference type="AlphaFoldDB" id="A0A1L8WR88"/>
<dbReference type="Proteomes" id="UP000182152">
    <property type="component" value="Unassembled WGS sequence"/>
</dbReference>
<accession>A0A1L8WR88</accession>
<dbReference type="EMBL" id="JXLB01000003">
    <property type="protein sequence ID" value="OJG83539.1"/>
    <property type="molecule type" value="Genomic_DNA"/>
</dbReference>
<sequence>MAIGKKNIFLNNTNSTFDYVSPKRMGGLSIPQRPNFKSHGEFIQ</sequence>
<evidence type="ECO:0000313" key="1">
    <source>
        <dbReference type="EMBL" id="OJG83539.1"/>
    </source>
</evidence>
<protein>
    <submittedName>
        <fullName evidence="1">Uncharacterized protein</fullName>
    </submittedName>
</protein>
<proteinExistence type="predicted"/>
<evidence type="ECO:0000313" key="2">
    <source>
        <dbReference type="Proteomes" id="UP000182152"/>
    </source>
</evidence>
<comment type="caution">
    <text evidence="1">The sequence shown here is derived from an EMBL/GenBank/DDBJ whole genome shotgun (WGS) entry which is preliminary data.</text>
</comment>
<organism evidence="1 2">
    <name type="scientific">Enterococcus ratti</name>
    <dbReference type="NCBI Taxonomy" id="150033"/>
    <lineage>
        <taxon>Bacteria</taxon>
        <taxon>Bacillati</taxon>
        <taxon>Bacillota</taxon>
        <taxon>Bacilli</taxon>
        <taxon>Lactobacillales</taxon>
        <taxon>Enterococcaceae</taxon>
        <taxon>Enterococcus</taxon>
    </lineage>
</organism>
<gene>
    <name evidence="1" type="ORF">RV14_GL001417</name>
</gene>
<keyword evidence="2" id="KW-1185">Reference proteome</keyword>